<proteinExistence type="predicted"/>
<feature type="compositionally biased region" description="Basic and acidic residues" evidence="1">
    <location>
        <begin position="46"/>
        <end position="61"/>
    </location>
</feature>
<evidence type="ECO:0000313" key="3">
    <source>
        <dbReference type="Proteomes" id="UP000041254"/>
    </source>
</evidence>
<dbReference type="InParanoid" id="A0A0G4EM81"/>
<accession>A0A0G4EM81</accession>
<organism evidence="2 3">
    <name type="scientific">Vitrella brassicaformis (strain CCMP3155)</name>
    <dbReference type="NCBI Taxonomy" id="1169540"/>
    <lineage>
        <taxon>Eukaryota</taxon>
        <taxon>Sar</taxon>
        <taxon>Alveolata</taxon>
        <taxon>Colpodellida</taxon>
        <taxon>Vitrellaceae</taxon>
        <taxon>Vitrella</taxon>
    </lineage>
</organism>
<protein>
    <submittedName>
        <fullName evidence="2">Uncharacterized protein</fullName>
    </submittedName>
</protein>
<feature type="region of interest" description="Disordered" evidence="1">
    <location>
        <begin position="23"/>
        <end position="89"/>
    </location>
</feature>
<dbReference type="Proteomes" id="UP000041254">
    <property type="component" value="Unassembled WGS sequence"/>
</dbReference>
<dbReference type="EMBL" id="CDMY01000261">
    <property type="protein sequence ID" value="CEL98047.1"/>
    <property type="molecule type" value="Genomic_DNA"/>
</dbReference>
<dbReference type="VEuPathDB" id="CryptoDB:Vbra_7824"/>
<feature type="compositionally biased region" description="Polar residues" evidence="1">
    <location>
        <begin position="71"/>
        <end position="83"/>
    </location>
</feature>
<reference evidence="2 3" key="1">
    <citation type="submission" date="2014-11" db="EMBL/GenBank/DDBJ databases">
        <authorList>
            <person name="Zhu J."/>
            <person name="Qi W."/>
            <person name="Song R."/>
        </authorList>
    </citation>
    <scope>NUCLEOTIDE SEQUENCE [LARGE SCALE GENOMIC DNA]</scope>
</reference>
<sequence length="132" mass="14964">MRIVNRPIIRHRGTSLEMQFGFGSKENEEQKQKRFEMQQEILRKRREGDPLKSKYKPKEAAEGMPGKSEGGSVNYQIGTSFKSQPGGEDDGWVLVKGKWRYYPQNVKEGGGESGAAQGKKEEKKKTGPFGLW</sequence>
<keyword evidence="3" id="KW-1185">Reference proteome</keyword>
<feature type="compositionally biased region" description="Basic and acidic residues" evidence="1">
    <location>
        <begin position="25"/>
        <end position="37"/>
    </location>
</feature>
<dbReference type="AlphaFoldDB" id="A0A0G4EM81"/>
<name>A0A0G4EM81_VITBC</name>
<gene>
    <name evidence="2" type="ORF">Vbra_7824</name>
</gene>
<evidence type="ECO:0000313" key="2">
    <source>
        <dbReference type="EMBL" id="CEL98047.1"/>
    </source>
</evidence>
<evidence type="ECO:0000256" key="1">
    <source>
        <dbReference type="SAM" id="MobiDB-lite"/>
    </source>
</evidence>
<feature type="region of interest" description="Disordered" evidence="1">
    <location>
        <begin position="104"/>
        <end position="132"/>
    </location>
</feature>